<dbReference type="InterPro" id="IPR002937">
    <property type="entry name" value="Amino_oxidase"/>
</dbReference>
<comment type="caution">
    <text evidence="2">The sequence shown here is derived from an EMBL/GenBank/DDBJ whole genome shotgun (WGS) entry which is preliminary data.</text>
</comment>
<sequence>MADPSTPDCLVIGAGLSGLILAKQLQQQGHGVLVLDKGRGLGGRLATRRLPYPQVGEGALDYGAQYFQAQTQPFQTLVARWMIQGVVTPWFHEGEVPRYRGTPNNRAIAKFLAQGLRVQTQTQVTGLRRLDKGWQVETAQGDRVSAPFLALTAPVPQALQLLATGDWTLPVPLQQSLEQVSYHACIAVLALLSQPSQIPAPGGLRCPHESLAWIACNQQKGVSPQVPAVTLHSSPAFSQAHWDLPDPEVTALLLDAASPWLGAPVVSSQVHRWRYSLPHQVYGDLWAGDRDLGLILAGDGFQTETMAETLSPMEGAALSAIAAAETLLSWL</sequence>
<dbReference type="RefSeq" id="WP_016923100.1">
    <property type="nucleotide sequence ID" value="NZ_KB235941.1"/>
</dbReference>
<keyword evidence="3" id="KW-1185">Reference proteome</keyword>
<dbReference type="Pfam" id="PF13450">
    <property type="entry name" value="NAD_binding_8"/>
    <property type="match status" value="1"/>
</dbReference>
<accession>A0A0M2PZF2</accession>
<dbReference type="Pfam" id="PF01593">
    <property type="entry name" value="Amino_oxidase"/>
    <property type="match status" value="1"/>
</dbReference>
<dbReference type="PANTHER" id="PTHR16128:SF5">
    <property type="entry name" value="FAD_NAD(P)-BINDING OXIDOREDUCTASE FAMILY PROTEIN"/>
    <property type="match status" value="1"/>
</dbReference>
<dbReference type="OrthoDB" id="5792777at2"/>
<dbReference type="Proteomes" id="UP000034681">
    <property type="component" value="Unassembled WGS sequence"/>
</dbReference>
<reference evidence="2" key="1">
    <citation type="submission" date="2012-04" db="EMBL/GenBank/DDBJ databases">
        <authorList>
            <person name="Borisov I.G."/>
            <person name="Ivanikova N.V."/>
            <person name="Pinevich A.V."/>
        </authorList>
    </citation>
    <scope>NUCLEOTIDE SEQUENCE</scope>
    <source>
        <strain evidence="2">CALU 1027</strain>
    </source>
</reference>
<dbReference type="eggNOG" id="COG3380">
    <property type="taxonomic scope" value="Bacteria"/>
</dbReference>
<dbReference type="SUPFAM" id="SSF51905">
    <property type="entry name" value="FAD/NAD(P)-binding domain"/>
    <property type="match status" value="1"/>
</dbReference>
<dbReference type="AlphaFoldDB" id="A0A0M2PZF2"/>
<dbReference type="Gene3D" id="3.90.660.10">
    <property type="match status" value="1"/>
</dbReference>
<dbReference type="InterPro" id="IPR036188">
    <property type="entry name" value="FAD/NAD-bd_sf"/>
</dbReference>
<evidence type="ECO:0000313" key="2">
    <source>
        <dbReference type="EMBL" id="KKJ01535.1"/>
    </source>
</evidence>
<dbReference type="STRING" id="317619.GCA_000332315_04153"/>
<organism evidence="2 3">
    <name type="scientific">Prochlorothrix hollandica PCC 9006 = CALU 1027</name>
    <dbReference type="NCBI Taxonomy" id="317619"/>
    <lineage>
        <taxon>Bacteria</taxon>
        <taxon>Bacillati</taxon>
        <taxon>Cyanobacteriota</taxon>
        <taxon>Cyanophyceae</taxon>
        <taxon>Prochlorotrichales</taxon>
        <taxon>Prochlorotrichaceae</taxon>
        <taxon>Prochlorothrix</taxon>
    </lineage>
</organism>
<name>A0A0M2PZF2_PROHO</name>
<dbReference type="GO" id="GO:0016491">
    <property type="term" value="F:oxidoreductase activity"/>
    <property type="evidence" value="ECO:0007669"/>
    <property type="project" value="InterPro"/>
</dbReference>
<gene>
    <name evidence="2" type="ORF">PROH_04350</name>
</gene>
<evidence type="ECO:0000259" key="1">
    <source>
        <dbReference type="Pfam" id="PF01593"/>
    </source>
</evidence>
<dbReference type="Gene3D" id="3.50.50.60">
    <property type="entry name" value="FAD/NAD(P)-binding domain"/>
    <property type="match status" value="1"/>
</dbReference>
<dbReference type="EMBL" id="AJTX02000002">
    <property type="protein sequence ID" value="KKJ01535.1"/>
    <property type="molecule type" value="Genomic_DNA"/>
</dbReference>
<feature type="domain" description="Amine oxidase" evidence="1">
    <location>
        <begin position="105"/>
        <end position="327"/>
    </location>
</feature>
<protein>
    <recommendedName>
        <fullName evidence="1">Amine oxidase domain-containing protein</fullName>
    </recommendedName>
</protein>
<evidence type="ECO:0000313" key="3">
    <source>
        <dbReference type="Proteomes" id="UP000034681"/>
    </source>
</evidence>
<dbReference type="PANTHER" id="PTHR16128">
    <property type="entry name" value="FAD/NAD(P)-BINDING OXIDOREDUCTASE FAMILY PROTEIN"/>
    <property type="match status" value="1"/>
</dbReference>
<proteinExistence type="predicted"/>